<keyword evidence="7" id="KW-1003">Cell membrane</keyword>
<evidence type="ECO:0000256" key="4">
    <source>
        <dbReference type="ARBA" id="ARBA00007146"/>
    </source>
</evidence>
<evidence type="ECO:0000256" key="8">
    <source>
        <dbReference type="ARBA" id="ARBA00022692"/>
    </source>
</evidence>
<evidence type="ECO:0000256" key="7">
    <source>
        <dbReference type="ARBA" id="ARBA00022475"/>
    </source>
</evidence>
<evidence type="ECO:0000256" key="11">
    <source>
        <dbReference type="ARBA" id="ARBA00022989"/>
    </source>
</evidence>
<evidence type="ECO:0000259" key="15">
    <source>
        <dbReference type="PROSITE" id="PS50042"/>
    </source>
</evidence>
<evidence type="ECO:0000256" key="1">
    <source>
        <dbReference type="ARBA" id="ARBA00004124"/>
    </source>
</evidence>
<keyword evidence="9" id="KW-0130">Cell adhesion</keyword>
<keyword evidence="8 14" id="KW-0812">Transmembrane</keyword>
<evidence type="ECO:0000313" key="17">
    <source>
        <dbReference type="Proteomes" id="UP001597469"/>
    </source>
</evidence>
<evidence type="ECO:0000256" key="12">
    <source>
        <dbReference type="ARBA" id="ARBA00023136"/>
    </source>
</evidence>
<evidence type="ECO:0000256" key="3">
    <source>
        <dbReference type="ARBA" id="ARBA00004435"/>
    </source>
</evidence>
<comment type="caution">
    <text evidence="16">The sequence shown here is derived from an EMBL/GenBank/DDBJ whole genome shotgun (WGS) entry which is preliminary data.</text>
</comment>
<evidence type="ECO:0000256" key="9">
    <source>
        <dbReference type="ARBA" id="ARBA00022889"/>
    </source>
</evidence>
<dbReference type="InterPro" id="IPR055272">
    <property type="entry name" value="POPDC1-3_dom"/>
</dbReference>
<feature type="transmembrane region" description="Helical" evidence="14">
    <location>
        <begin position="26"/>
        <end position="45"/>
    </location>
</feature>
<dbReference type="EMBL" id="JBHULN010000015">
    <property type="protein sequence ID" value="MFD2573081.1"/>
    <property type="molecule type" value="Genomic_DNA"/>
</dbReference>
<evidence type="ECO:0000256" key="2">
    <source>
        <dbReference type="ARBA" id="ARBA00004141"/>
    </source>
</evidence>
<dbReference type="InterPro" id="IPR000595">
    <property type="entry name" value="cNMP-bd_dom"/>
</dbReference>
<feature type="domain" description="Cyclic nucleotide-binding" evidence="15">
    <location>
        <begin position="92"/>
        <end position="207"/>
    </location>
</feature>
<keyword evidence="5" id="KW-0796">Tight junction</keyword>
<dbReference type="InterPro" id="IPR006916">
    <property type="entry name" value="POPDC1-3"/>
</dbReference>
<feature type="transmembrane region" description="Helical" evidence="14">
    <location>
        <begin position="51"/>
        <end position="74"/>
    </location>
</feature>
<evidence type="ECO:0000256" key="13">
    <source>
        <dbReference type="ARBA" id="ARBA00023180"/>
    </source>
</evidence>
<gene>
    <name evidence="16" type="ORF">ACFSUS_20740</name>
</gene>
<dbReference type="PANTHER" id="PTHR12101">
    <property type="entry name" value="POPEYE DOMAIN CONTAINING PROTEIN"/>
    <property type="match status" value="1"/>
</dbReference>
<evidence type="ECO:0000256" key="5">
    <source>
        <dbReference type="ARBA" id="ARBA00022427"/>
    </source>
</evidence>
<proteinExistence type="inferred from homology"/>
<keyword evidence="17" id="KW-1185">Reference proteome</keyword>
<keyword evidence="13" id="KW-0325">Glycoprotein</keyword>
<evidence type="ECO:0000256" key="6">
    <source>
        <dbReference type="ARBA" id="ARBA00022473"/>
    </source>
</evidence>
<dbReference type="PROSITE" id="PS50042">
    <property type="entry name" value="CNMP_BINDING_3"/>
    <property type="match status" value="1"/>
</dbReference>
<dbReference type="InterPro" id="IPR018490">
    <property type="entry name" value="cNMP-bd_dom_sf"/>
</dbReference>
<comment type="subcellular location">
    <subcellularLocation>
        <location evidence="3">Cell junction</location>
        <location evidence="3">Tight junction</location>
    </subcellularLocation>
    <subcellularLocation>
        <location evidence="1">Lateral cell membrane</location>
    </subcellularLocation>
    <subcellularLocation>
        <location evidence="2">Membrane</location>
        <topology evidence="2">Multi-pass membrane protein</topology>
    </subcellularLocation>
</comment>
<evidence type="ECO:0000256" key="14">
    <source>
        <dbReference type="SAM" id="Phobius"/>
    </source>
</evidence>
<name>A0ABW5MAH1_9BACT</name>
<evidence type="ECO:0000256" key="10">
    <source>
        <dbReference type="ARBA" id="ARBA00022949"/>
    </source>
</evidence>
<dbReference type="Pfam" id="PF00027">
    <property type="entry name" value="cNMP_binding"/>
    <property type="match status" value="1"/>
</dbReference>
<dbReference type="CDD" id="cd00038">
    <property type="entry name" value="CAP_ED"/>
    <property type="match status" value="1"/>
</dbReference>
<accession>A0ABW5MAH1</accession>
<reference evidence="17" key="1">
    <citation type="journal article" date="2019" name="Int. J. Syst. Evol. Microbiol.">
        <title>The Global Catalogue of Microorganisms (GCM) 10K type strain sequencing project: providing services to taxonomists for standard genome sequencing and annotation.</title>
        <authorList>
            <consortium name="The Broad Institute Genomics Platform"/>
            <consortium name="The Broad Institute Genome Sequencing Center for Infectious Disease"/>
            <person name="Wu L."/>
            <person name="Ma J."/>
        </authorList>
    </citation>
    <scope>NUCLEOTIDE SEQUENCE [LARGE SCALE GENOMIC DNA]</scope>
    <source>
        <strain evidence="17">KCTC 42805</strain>
    </source>
</reference>
<keyword evidence="11 14" id="KW-1133">Transmembrane helix</keyword>
<organism evidence="16 17">
    <name type="scientific">Spirosoma soli</name>
    <dbReference type="NCBI Taxonomy" id="1770529"/>
    <lineage>
        <taxon>Bacteria</taxon>
        <taxon>Pseudomonadati</taxon>
        <taxon>Bacteroidota</taxon>
        <taxon>Cytophagia</taxon>
        <taxon>Cytophagales</taxon>
        <taxon>Cytophagaceae</taxon>
        <taxon>Spirosoma</taxon>
    </lineage>
</organism>
<keyword evidence="12 14" id="KW-0472">Membrane</keyword>
<dbReference type="Proteomes" id="UP001597469">
    <property type="component" value="Unassembled WGS sequence"/>
</dbReference>
<keyword evidence="10" id="KW-0965">Cell junction</keyword>
<comment type="similarity">
    <text evidence="4">Belongs to the popeye family.</text>
</comment>
<evidence type="ECO:0000313" key="16">
    <source>
        <dbReference type="EMBL" id="MFD2573081.1"/>
    </source>
</evidence>
<dbReference type="SMART" id="SM00100">
    <property type="entry name" value="cNMP"/>
    <property type="match status" value="1"/>
</dbReference>
<keyword evidence="6" id="KW-0217">Developmental protein</keyword>
<dbReference type="InterPro" id="IPR014710">
    <property type="entry name" value="RmlC-like_jellyroll"/>
</dbReference>
<dbReference type="SUPFAM" id="SSF51206">
    <property type="entry name" value="cAMP-binding domain-like"/>
    <property type="match status" value="1"/>
</dbReference>
<protein>
    <submittedName>
        <fullName evidence="16">Cyclic nucleotide-binding domain-containing protein</fullName>
    </submittedName>
</protein>
<dbReference type="PANTHER" id="PTHR12101:SF17">
    <property type="entry name" value="BLOOD VESSEL EPICARDIAL SUBSTANCE"/>
    <property type="match status" value="1"/>
</dbReference>
<dbReference type="RefSeq" id="WP_381525678.1">
    <property type="nucleotide sequence ID" value="NZ_JBHULN010000015.1"/>
</dbReference>
<sequence length="221" mass="24481">MFTLADIFGHISNTIYLVGSVIKGSLALRLSWVLGAVAELVYYVYAAPEPLWTSIAWCGLITGLNLYQIMLILLQRRKSGLSPQEQALYQQLFHAMDWGNFKKMMKTATWEVLSEDRIVIAENERTDYLFLLANGAADVTLSGKPIAQLGSGSFIGEMSLLTGQVPTATVEVERGATLVSWPKAAINKLQQADESLNNELYAVFSRDIIEKIKHQNLQLAG</sequence>
<dbReference type="Pfam" id="PF04831">
    <property type="entry name" value="POPDC1-3"/>
    <property type="match status" value="1"/>
</dbReference>
<dbReference type="Gene3D" id="2.60.120.10">
    <property type="entry name" value="Jelly Rolls"/>
    <property type="match status" value="1"/>
</dbReference>